<dbReference type="SUPFAM" id="SSF52490">
    <property type="entry name" value="Tubulin nucleotide-binding domain-like"/>
    <property type="match status" value="1"/>
</dbReference>
<evidence type="ECO:0008006" key="10">
    <source>
        <dbReference type="Google" id="ProtNLM"/>
    </source>
</evidence>
<keyword evidence="4" id="KW-0496">Mitochondrion</keyword>
<sequence>MKEIIYIQAGQLANYTGTHFWNTQEAYFTYGEDEHSEIDHDVSFREGSTSNGESTYSPRLLLFDRRSNFGTLSSNRGLYDTNEGGLQQESLWNGGVAEYRQDHIPPSNYHVQLDHEAGDDDKSLETDEDGVAPQVSESDVRFWSDYSRVFLHPRSMRRLPDPPDWESTEGNWVGSKDAFERHNTDTDLMEESFRSFVEECDNLQGIQVMNDTSTFGGLTGSFLTAYRDEFPRLPCLVIPLMSYSLPGHVRTDNDMGMRTVINDALYLHGLASLSTMTVPVQAPETWVAGEWLNGIDLKHKSLYQTSALLSAHIETATVPLRLRGSMEDLDSVCGVLNWGGSNRFAHLSGAFPLPSPPQAQRDFVRRAYDFSLISGGQEKAEDNFQATRLEFARIYVARGFSSSDRRELDAWTESRRPLPYTIFAPAYPVPSSFPTFLDSPAASTGDKLRAPTTRVLSSLHTTSRTSEMFAAYAAVVDDCVRRGAEVLSAMELEKDDTIELRDDLWALRDKYVGLEEGDAITEDLELDVDEE</sequence>
<dbReference type="Proteomes" id="UP000298390">
    <property type="component" value="Unassembled WGS sequence"/>
</dbReference>
<dbReference type="InterPro" id="IPR019605">
    <property type="entry name" value="Misato_II_tubulin-like"/>
</dbReference>
<dbReference type="STRING" id="34475.A0A4Y9YQ72"/>
<dbReference type="GO" id="GO:0007005">
    <property type="term" value="P:mitochondrion organization"/>
    <property type="evidence" value="ECO:0007669"/>
    <property type="project" value="InterPro"/>
</dbReference>
<dbReference type="EMBL" id="SEKV01000115">
    <property type="protein sequence ID" value="TFY63898.1"/>
    <property type="molecule type" value="Genomic_DNA"/>
</dbReference>
<proteinExistence type="inferred from homology"/>
<evidence type="ECO:0000256" key="5">
    <source>
        <dbReference type="SAM" id="MobiDB-lite"/>
    </source>
</evidence>
<feature type="compositionally biased region" description="Basic and acidic residues" evidence="5">
    <location>
        <begin position="113"/>
        <end position="125"/>
    </location>
</feature>
<feature type="region of interest" description="Disordered" evidence="5">
    <location>
        <begin position="113"/>
        <end position="135"/>
    </location>
</feature>
<evidence type="ECO:0000256" key="2">
    <source>
        <dbReference type="ARBA" id="ARBA00004173"/>
    </source>
</evidence>
<dbReference type="GO" id="GO:0005739">
    <property type="term" value="C:mitochondrion"/>
    <property type="evidence" value="ECO:0007669"/>
    <property type="project" value="UniProtKB-SubCell"/>
</dbReference>
<evidence type="ECO:0000259" key="6">
    <source>
        <dbReference type="Pfam" id="PF10644"/>
    </source>
</evidence>
<evidence type="ECO:0000256" key="1">
    <source>
        <dbReference type="ARBA" id="ARBA00003757"/>
    </source>
</evidence>
<feature type="domain" description="Misato Segment II tubulin-like" evidence="6">
    <location>
        <begin position="2"/>
        <end position="114"/>
    </location>
</feature>
<dbReference type="Pfam" id="PF14881">
    <property type="entry name" value="Tubulin_3"/>
    <property type="match status" value="1"/>
</dbReference>
<organism evidence="8 9">
    <name type="scientific">Rhodofomes roseus</name>
    <dbReference type="NCBI Taxonomy" id="34475"/>
    <lineage>
        <taxon>Eukaryota</taxon>
        <taxon>Fungi</taxon>
        <taxon>Dikarya</taxon>
        <taxon>Basidiomycota</taxon>
        <taxon>Agaricomycotina</taxon>
        <taxon>Agaricomycetes</taxon>
        <taxon>Polyporales</taxon>
        <taxon>Rhodofomes</taxon>
    </lineage>
</organism>
<protein>
    <recommendedName>
        <fullName evidence="10">Tubulin nucleotide-binding domain-like protein</fullName>
    </recommendedName>
</protein>
<dbReference type="PANTHER" id="PTHR13391:SF0">
    <property type="entry name" value="PROTEIN MISATO HOMOLOG 1"/>
    <property type="match status" value="1"/>
</dbReference>
<evidence type="ECO:0000259" key="7">
    <source>
        <dbReference type="Pfam" id="PF14881"/>
    </source>
</evidence>
<evidence type="ECO:0000313" key="8">
    <source>
        <dbReference type="EMBL" id="TFY63898.1"/>
    </source>
</evidence>
<comment type="caution">
    <text evidence="8">The sequence shown here is derived from an EMBL/GenBank/DDBJ whole genome shotgun (WGS) entry which is preliminary data.</text>
</comment>
<evidence type="ECO:0000313" key="9">
    <source>
        <dbReference type="Proteomes" id="UP000298390"/>
    </source>
</evidence>
<dbReference type="CDD" id="cd06060">
    <property type="entry name" value="misato"/>
    <property type="match status" value="1"/>
</dbReference>
<dbReference type="Gene3D" id="3.40.50.1440">
    <property type="entry name" value="Tubulin/FtsZ, GTPase domain"/>
    <property type="match status" value="1"/>
</dbReference>
<dbReference type="Pfam" id="PF10644">
    <property type="entry name" value="Misat_Tub_SegII"/>
    <property type="match status" value="1"/>
</dbReference>
<dbReference type="PANTHER" id="PTHR13391">
    <property type="entry name" value="MITOCHONDRIAL DISTRIBUTION REGULATOR MISATO"/>
    <property type="match status" value="1"/>
</dbReference>
<dbReference type="InterPro" id="IPR029209">
    <property type="entry name" value="DML1/Misato_tubulin"/>
</dbReference>
<name>A0A4Y9YQ72_9APHY</name>
<dbReference type="AlphaFoldDB" id="A0A4Y9YQ72"/>
<dbReference type="InterPro" id="IPR036525">
    <property type="entry name" value="Tubulin/FtsZ_GTPase_sf"/>
</dbReference>
<reference evidence="8 9" key="1">
    <citation type="submission" date="2019-01" db="EMBL/GenBank/DDBJ databases">
        <title>Genome sequencing of the rare red list fungi Fomitopsis rosea.</title>
        <authorList>
            <person name="Buettner E."/>
            <person name="Kellner H."/>
        </authorList>
    </citation>
    <scope>NUCLEOTIDE SEQUENCE [LARGE SCALE GENOMIC DNA]</scope>
    <source>
        <strain evidence="8 9">DSM 105464</strain>
    </source>
</reference>
<gene>
    <name evidence="8" type="ORF">EVJ58_g2947</name>
</gene>
<dbReference type="InterPro" id="IPR049942">
    <property type="entry name" value="DML1/Misato"/>
</dbReference>
<comment type="subcellular location">
    <subcellularLocation>
        <location evidence="2">Mitochondrion</location>
    </subcellularLocation>
</comment>
<comment type="function">
    <text evidence="1">Involved in the partitioning of the mitochondrial organelle and mitochondrial DNA (mtDNA) inheritance.</text>
</comment>
<evidence type="ECO:0000256" key="4">
    <source>
        <dbReference type="ARBA" id="ARBA00023128"/>
    </source>
</evidence>
<evidence type="ECO:0000256" key="3">
    <source>
        <dbReference type="ARBA" id="ARBA00008507"/>
    </source>
</evidence>
<comment type="similarity">
    <text evidence="3">Belongs to the misato family.</text>
</comment>
<accession>A0A4Y9YQ72</accession>
<feature type="domain" description="DML1/Misato tubulin" evidence="7">
    <location>
        <begin position="132"/>
        <end position="322"/>
    </location>
</feature>